<dbReference type="EMBL" id="OX370180">
    <property type="protein sequence ID" value="CAI4093954.1"/>
    <property type="molecule type" value="Genomic_DNA"/>
</dbReference>
<gene>
    <name evidence="1" type="ORF">PMO1_02</name>
</gene>
<proteinExistence type="predicted"/>
<accession>A0A9C7GWF0</accession>
<sequence length="510" mass="60496">MMRRFCTSGPVDKKTCYYVERTKLMKEAIDHIENWRYFTVSAPRQTGKTTFLNEIVKKIKDKYLPIFISFESYMNKDEKDFLETLVEDINRSYKKIYKEEKLIEKTPKNIDDIRNTIEKLYTTKNKEIVLMIDEFERLDDERIMNQFLHVIRTIYHSREIYGLRSVILISVGYLSGILEDNASPFNIAEHMEVPYFTKEQVYDLLNQHEKETGQIFEEEVKELIWHNAGGQPGLTNALAYDLVAKKAKSEKIITKEYFEKTLNDFMYVYIDKNIANIINKAKKEKELVMKILFEPGSVEFNIYDERINYLYLNGVIDNCEGKCCVRVPLYYKALYDRFKPQINGEKEKMKPFGETIKNYIDNNGILDLNKLIERYTKYIKQRGAIMFKGRNYYEGVYQYNLDQFLSLYVEAAEGKVYPETQVGGGRIDLLINLNNREYLIEVKANIDTDEYEKAKKQLFEYVTRKGLKEGWLIVYSNSIEDFEYIMEEKDGIKIHIWFIKTDFESPSKVR</sequence>
<dbReference type="Pfam" id="PF14516">
    <property type="entry name" value="AAA_35"/>
    <property type="match status" value="1"/>
</dbReference>
<dbReference type="Proteomes" id="UP001161562">
    <property type="component" value="Plasmid pMO1"/>
</dbReference>
<dbReference type="Gene3D" id="3.40.50.300">
    <property type="entry name" value="P-loop containing nucleotide triphosphate hydrolases"/>
    <property type="match status" value="1"/>
</dbReference>
<protein>
    <submittedName>
        <fullName evidence="1">ATPase</fullName>
    </submittedName>
</protein>
<geneLocation type="plasmid" evidence="1">
    <name>pMO1</name>
</geneLocation>
<organism evidence="1">
    <name type="scientific">Marinitoga okinawensis</name>
    <dbReference type="NCBI Taxonomy" id="389480"/>
    <lineage>
        <taxon>Bacteria</taxon>
        <taxon>Thermotogati</taxon>
        <taxon>Thermotogota</taxon>
        <taxon>Thermotogae</taxon>
        <taxon>Petrotogales</taxon>
        <taxon>Petrotogaceae</taxon>
        <taxon>Marinitoga</taxon>
    </lineage>
</organism>
<reference evidence="1" key="1">
    <citation type="submission" date="2023-02" db="EMBL/GenBank/DDBJ databases">
        <authorList>
            <person name="Lossouarn J."/>
            <person name="Nesbo L C."/>
            <person name="Geslin C."/>
        </authorList>
    </citation>
    <scope>NUCLEOTIDE SEQUENCE</scope>
    <source>
        <strain evidence="1">Type strain: Marinitoga okinawensis TFS10-5</strain>
        <plasmid evidence="1">pMO1</plasmid>
    </source>
</reference>
<dbReference type="AlphaFoldDB" id="A0A9C7GWF0"/>
<name>A0A9C7GWF0_9BACT</name>
<dbReference type="InterPro" id="IPR027417">
    <property type="entry name" value="P-loop_NTPase"/>
</dbReference>
<dbReference type="PANTHER" id="PTHR34301:SF8">
    <property type="entry name" value="ATPASE DOMAIN-CONTAINING PROTEIN"/>
    <property type="match status" value="1"/>
</dbReference>
<dbReference type="SUPFAM" id="SSF52540">
    <property type="entry name" value="P-loop containing nucleoside triphosphate hydrolases"/>
    <property type="match status" value="1"/>
</dbReference>
<evidence type="ECO:0000313" key="1">
    <source>
        <dbReference type="EMBL" id="CAI4093954.1"/>
    </source>
</evidence>
<keyword evidence="1" id="KW-0614">Plasmid</keyword>
<dbReference type="PANTHER" id="PTHR34301">
    <property type="entry name" value="DNA-BINDING PROTEIN-RELATED"/>
    <property type="match status" value="1"/>
</dbReference>